<evidence type="ECO:0000313" key="2">
    <source>
        <dbReference type="EMBL" id="KAL2607610.1"/>
    </source>
</evidence>
<evidence type="ECO:0000256" key="1">
    <source>
        <dbReference type="SAM" id="MobiDB-lite"/>
    </source>
</evidence>
<sequence length="67" mass="7456">MSCLIDIPYALEESIEGGNKEDCDYFLHLLHERPSKPTHVEGIPLPLVDSVDSNMDTGHPGDLPYPH</sequence>
<accession>A0ABD1XF87</accession>
<name>A0ABD1XF87_9MARC</name>
<feature type="region of interest" description="Disordered" evidence="1">
    <location>
        <begin position="38"/>
        <end position="67"/>
    </location>
</feature>
<evidence type="ECO:0000313" key="3">
    <source>
        <dbReference type="Proteomes" id="UP001605036"/>
    </source>
</evidence>
<organism evidence="2 3">
    <name type="scientific">Riccia fluitans</name>
    <dbReference type="NCBI Taxonomy" id="41844"/>
    <lineage>
        <taxon>Eukaryota</taxon>
        <taxon>Viridiplantae</taxon>
        <taxon>Streptophyta</taxon>
        <taxon>Embryophyta</taxon>
        <taxon>Marchantiophyta</taxon>
        <taxon>Marchantiopsida</taxon>
        <taxon>Marchantiidae</taxon>
        <taxon>Marchantiales</taxon>
        <taxon>Ricciaceae</taxon>
        <taxon>Riccia</taxon>
    </lineage>
</organism>
<dbReference type="EMBL" id="JBHFFA010000008">
    <property type="protein sequence ID" value="KAL2607610.1"/>
    <property type="molecule type" value="Genomic_DNA"/>
</dbReference>
<proteinExistence type="predicted"/>
<dbReference type="AlphaFoldDB" id="A0ABD1XF87"/>
<protein>
    <submittedName>
        <fullName evidence="2">Uncharacterized protein</fullName>
    </submittedName>
</protein>
<dbReference type="Proteomes" id="UP001605036">
    <property type="component" value="Unassembled WGS sequence"/>
</dbReference>
<gene>
    <name evidence="2" type="ORF">R1flu_026183</name>
</gene>
<keyword evidence="3" id="KW-1185">Reference proteome</keyword>
<reference evidence="2 3" key="1">
    <citation type="submission" date="2024-09" db="EMBL/GenBank/DDBJ databases">
        <title>Chromosome-scale assembly of Riccia fluitans.</title>
        <authorList>
            <person name="Paukszto L."/>
            <person name="Sawicki J."/>
            <person name="Karawczyk K."/>
            <person name="Piernik-Szablinska J."/>
            <person name="Szczecinska M."/>
            <person name="Mazdziarz M."/>
        </authorList>
    </citation>
    <scope>NUCLEOTIDE SEQUENCE [LARGE SCALE GENOMIC DNA]</scope>
    <source>
        <strain evidence="2">Rf_01</strain>
        <tissue evidence="2">Aerial parts of the thallus</tissue>
    </source>
</reference>
<comment type="caution">
    <text evidence="2">The sequence shown here is derived from an EMBL/GenBank/DDBJ whole genome shotgun (WGS) entry which is preliminary data.</text>
</comment>